<evidence type="ECO:0000313" key="3">
    <source>
        <dbReference type="Proteomes" id="UP000249393"/>
    </source>
</evidence>
<organism evidence="2 3">
    <name type="scientific">Caulobacter segnis</name>
    <dbReference type="NCBI Taxonomy" id="88688"/>
    <lineage>
        <taxon>Bacteria</taxon>
        <taxon>Pseudomonadati</taxon>
        <taxon>Pseudomonadota</taxon>
        <taxon>Alphaproteobacteria</taxon>
        <taxon>Caulobacterales</taxon>
        <taxon>Caulobacteraceae</taxon>
        <taxon>Caulobacter</taxon>
    </lineage>
</organism>
<evidence type="ECO:0000313" key="2">
    <source>
        <dbReference type="EMBL" id="PZR34537.1"/>
    </source>
</evidence>
<protein>
    <recommendedName>
        <fullName evidence="4">UrcA family protein</fullName>
    </recommendedName>
</protein>
<accession>A0A2W5V755</accession>
<feature type="chain" id="PRO_5016109194" description="UrcA family protein" evidence="1">
    <location>
        <begin position="23"/>
        <end position="160"/>
    </location>
</feature>
<evidence type="ECO:0008006" key="4">
    <source>
        <dbReference type="Google" id="ProtNLM"/>
    </source>
</evidence>
<name>A0A2W5V755_9CAUL</name>
<dbReference type="AlphaFoldDB" id="A0A2W5V755"/>
<comment type="caution">
    <text evidence="2">The sequence shown here is derived from an EMBL/GenBank/DDBJ whole genome shotgun (WGS) entry which is preliminary data.</text>
</comment>
<gene>
    <name evidence="2" type="ORF">DI526_09810</name>
</gene>
<dbReference type="EMBL" id="QFQZ01000025">
    <property type="protein sequence ID" value="PZR34537.1"/>
    <property type="molecule type" value="Genomic_DNA"/>
</dbReference>
<feature type="signal peptide" evidence="1">
    <location>
        <begin position="1"/>
        <end position="22"/>
    </location>
</feature>
<dbReference type="RefSeq" id="WP_304277133.1">
    <property type="nucleotide sequence ID" value="NZ_QFQZ01000025.1"/>
</dbReference>
<keyword evidence="1" id="KW-0732">Signal</keyword>
<evidence type="ECO:0000256" key="1">
    <source>
        <dbReference type="SAM" id="SignalP"/>
    </source>
</evidence>
<proteinExistence type="predicted"/>
<sequence>MKTFAAFAALAITAAIAAPASAATNEVRVSIANKSSVQIETEIKAAANTVCAAQAQAGLCVNEAITSAHRQLASILRAREAGKTQVAQSVSVVRISLKGKTLDQVHAEIRTAAQAVCKTQPSYSVVSYQSCVNDTVRAAKNQLQARIAKPEQQARAGVAA</sequence>
<dbReference type="Proteomes" id="UP000249393">
    <property type="component" value="Unassembled WGS sequence"/>
</dbReference>
<reference evidence="2 3" key="1">
    <citation type="submission" date="2017-08" db="EMBL/GenBank/DDBJ databases">
        <title>Infants hospitalized years apart are colonized by the same room-sourced microbial strains.</title>
        <authorList>
            <person name="Brooks B."/>
            <person name="Olm M.R."/>
            <person name="Firek B.A."/>
            <person name="Baker R."/>
            <person name="Thomas B.C."/>
            <person name="Morowitz M.J."/>
            <person name="Banfield J.F."/>
        </authorList>
    </citation>
    <scope>NUCLEOTIDE SEQUENCE [LARGE SCALE GENOMIC DNA]</scope>
    <source>
        <strain evidence="2">S2_003_000_R2_4</strain>
    </source>
</reference>